<gene>
    <name evidence="2" type="ORF">ACD_4C00140G0001</name>
</gene>
<feature type="non-terminal residue" evidence="2">
    <location>
        <position position="173"/>
    </location>
</feature>
<proteinExistence type="predicted"/>
<evidence type="ECO:0000259" key="1">
    <source>
        <dbReference type="Pfam" id="PF02481"/>
    </source>
</evidence>
<comment type="caution">
    <text evidence="2">The sequence shown here is derived from an EMBL/GenBank/DDBJ whole genome shotgun (WGS) entry which is preliminary data.</text>
</comment>
<protein>
    <recommendedName>
        <fullName evidence="1">Smf/DprA SLOG domain-containing protein</fullName>
    </recommendedName>
</protein>
<sequence>MKNYLAYLHYIWFSHKNLFKIFEDNKDYKTFYENFTSNDLRIYWIQYEKSLKIIENRNSLSLQKIDNIISNWKIELVSYCDDNYPVDLKNIPNQPFLIYVKWNLKTDLNFISIVWSRKWTKYSEVILEKIIPDLINNWFWIVSWWAYWVDSLSHKLAILNNWYTISVIWTWID</sequence>
<feature type="domain" description="Smf/DprA SLOG" evidence="1">
    <location>
        <begin position="76"/>
        <end position="168"/>
    </location>
</feature>
<evidence type="ECO:0000313" key="2">
    <source>
        <dbReference type="EMBL" id="EKE26804.1"/>
    </source>
</evidence>
<dbReference type="GO" id="GO:0009294">
    <property type="term" value="P:DNA-mediated transformation"/>
    <property type="evidence" value="ECO:0007669"/>
    <property type="project" value="InterPro"/>
</dbReference>
<reference evidence="2" key="1">
    <citation type="journal article" date="2012" name="Science">
        <title>Fermentation, hydrogen, and sulfur metabolism in multiple uncultivated bacterial phyla.</title>
        <authorList>
            <person name="Wrighton K.C."/>
            <person name="Thomas B.C."/>
            <person name="Sharon I."/>
            <person name="Miller C.S."/>
            <person name="Castelle C.J."/>
            <person name="VerBerkmoes N.C."/>
            <person name="Wilkins M.J."/>
            <person name="Hettich R.L."/>
            <person name="Lipton M.S."/>
            <person name="Williams K.H."/>
            <person name="Long P.E."/>
            <person name="Banfield J.F."/>
        </authorList>
    </citation>
    <scope>NUCLEOTIDE SEQUENCE [LARGE SCALE GENOMIC DNA]</scope>
</reference>
<dbReference type="AlphaFoldDB" id="K2G9G2"/>
<dbReference type="Gene3D" id="3.40.50.450">
    <property type="match status" value="1"/>
</dbReference>
<organism evidence="2">
    <name type="scientific">uncultured bacterium</name>
    <name type="common">gcode 4</name>
    <dbReference type="NCBI Taxonomy" id="1234023"/>
    <lineage>
        <taxon>Bacteria</taxon>
        <taxon>environmental samples</taxon>
    </lineage>
</organism>
<accession>K2G9G2</accession>
<dbReference type="EMBL" id="AMFJ01000656">
    <property type="protein sequence ID" value="EKE26804.1"/>
    <property type="molecule type" value="Genomic_DNA"/>
</dbReference>
<dbReference type="Pfam" id="PF02481">
    <property type="entry name" value="DNA_processg_A"/>
    <property type="match status" value="1"/>
</dbReference>
<dbReference type="InterPro" id="IPR057666">
    <property type="entry name" value="DrpA_SLOG"/>
</dbReference>
<name>K2G9G2_9BACT</name>